<feature type="transmembrane region" description="Helical" evidence="1">
    <location>
        <begin position="156"/>
        <end position="178"/>
    </location>
</feature>
<proteinExistence type="predicted"/>
<feature type="transmembrane region" description="Helical" evidence="1">
    <location>
        <begin position="6"/>
        <end position="31"/>
    </location>
</feature>
<evidence type="ECO:0000259" key="2">
    <source>
        <dbReference type="Pfam" id="PF12158"/>
    </source>
</evidence>
<keyword evidence="1" id="KW-0812">Transmembrane</keyword>
<evidence type="ECO:0000313" key="3">
    <source>
        <dbReference type="EMBL" id="OOR80129.1"/>
    </source>
</evidence>
<dbReference type="Pfam" id="PF12158">
    <property type="entry name" value="DUF3592"/>
    <property type="match status" value="1"/>
</dbReference>
<dbReference type="InterPro" id="IPR021994">
    <property type="entry name" value="DUF3592"/>
</dbReference>
<organism evidence="3 4">
    <name type="scientific">Streptococcus mitis</name>
    <dbReference type="NCBI Taxonomy" id="28037"/>
    <lineage>
        <taxon>Bacteria</taxon>
        <taxon>Bacillati</taxon>
        <taxon>Bacillota</taxon>
        <taxon>Bacilli</taxon>
        <taxon>Lactobacillales</taxon>
        <taxon>Streptococcaceae</taxon>
        <taxon>Streptococcus</taxon>
        <taxon>Streptococcus mitis group</taxon>
    </lineage>
</organism>
<sequence>MTTETILFLFATIVILLSLIFLSGTYLYLYFRDKKMVRLAKSSVKGTVVGYSNFQAGNPPIVEYTVNGTTYSKPLRYFIIKTVSLPWGPISASDNFTREDMLANSLTFYRNSFISFNNLMRTHFPVYSKMTVWYDPEKPNRAYVERYCGINKLYKWFGIGSAILLIMTYAIVVLAYLLKR</sequence>
<evidence type="ECO:0000313" key="4">
    <source>
        <dbReference type="Proteomes" id="UP000190872"/>
    </source>
</evidence>
<reference evidence="3 4" key="1">
    <citation type="submission" date="2017-02" db="EMBL/GenBank/DDBJ databases">
        <title>Draft genome sequence of Streptococcus mitis CCUG 61082.</title>
        <authorList>
            <person name="Salva-Serra F."/>
            <person name="Engstrom-Jakobsson H."/>
            <person name="Thorell K."/>
            <person name="Jaen-Luchoro D."/>
            <person name="Gonzales-Siles L."/>
            <person name="Karlsson R."/>
            <person name="Gomila M."/>
            <person name="Yazdan S."/>
            <person name="Boulund F."/>
            <person name="Johnning A."/>
            <person name="Engstrand L."/>
            <person name="Kristiansson E."/>
            <person name="Moore E."/>
        </authorList>
    </citation>
    <scope>NUCLEOTIDE SEQUENCE [LARGE SCALE GENOMIC DNA]</scope>
    <source>
        <strain evidence="3 4">CCUG 61082</strain>
    </source>
</reference>
<keyword evidence="1" id="KW-0472">Membrane</keyword>
<protein>
    <recommendedName>
        <fullName evidence="2">DUF3592 domain-containing protein</fullName>
    </recommendedName>
</protein>
<dbReference type="Proteomes" id="UP000190872">
    <property type="component" value="Unassembled WGS sequence"/>
</dbReference>
<gene>
    <name evidence="3" type="ORF">B0179_05120</name>
</gene>
<accession>A0A1S9Z9G7</accession>
<name>A0A1S9Z9G7_STRMT</name>
<keyword evidence="1" id="KW-1133">Transmembrane helix</keyword>
<dbReference type="RefSeq" id="WP_049499519.1">
    <property type="nucleotide sequence ID" value="NZ_JVYJ01000034.1"/>
</dbReference>
<feature type="domain" description="DUF3592" evidence="2">
    <location>
        <begin position="58"/>
        <end position="146"/>
    </location>
</feature>
<evidence type="ECO:0000256" key="1">
    <source>
        <dbReference type="SAM" id="Phobius"/>
    </source>
</evidence>
<dbReference type="EMBL" id="MUXS01000008">
    <property type="protein sequence ID" value="OOR80129.1"/>
    <property type="molecule type" value="Genomic_DNA"/>
</dbReference>
<comment type="caution">
    <text evidence="3">The sequence shown here is derived from an EMBL/GenBank/DDBJ whole genome shotgun (WGS) entry which is preliminary data.</text>
</comment>
<dbReference type="AlphaFoldDB" id="A0A1S9Z9G7"/>